<proteinExistence type="predicted"/>
<gene>
    <name evidence="1" type="ORF">LCY76_23625</name>
</gene>
<organism evidence="1 2">
    <name type="scientific">Fictibacillus marinisediminis</name>
    <dbReference type="NCBI Taxonomy" id="2878389"/>
    <lineage>
        <taxon>Bacteria</taxon>
        <taxon>Bacillati</taxon>
        <taxon>Bacillota</taxon>
        <taxon>Bacilli</taxon>
        <taxon>Bacillales</taxon>
        <taxon>Fictibacillaceae</taxon>
        <taxon>Fictibacillus</taxon>
    </lineage>
</organism>
<dbReference type="EMBL" id="JAIWJX010000004">
    <property type="protein sequence ID" value="MCK6259563.1"/>
    <property type="molecule type" value="Genomic_DNA"/>
</dbReference>
<protein>
    <submittedName>
        <fullName evidence="1">Uncharacterized protein</fullName>
    </submittedName>
</protein>
<sequence>MKYGKEPEKLTEKERQQFMIIKFNRGRETCRFLLCLKGEIERPTFNEQLWSYLLL</sequence>
<dbReference type="Proteomes" id="UP001139011">
    <property type="component" value="Unassembled WGS sequence"/>
</dbReference>
<name>A0A9X1XH52_9BACL</name>
<keyword evidence="2" id="KW-1185">Reference proteome</keyword>
<comment type="caution">
    <text evidence="1">The sequence shown here is derived from an EMBL/GenBank/DDBJ whole genome shotgun (WGS) entry which is preliminary data.</text>
</comment>
<reference evidence="1" key="1">
    <citation type="submission" date="2021-09" db="EMBL/GenBank/DDBJ databases">
        <title>Genome analysis of Fictibacillus sp. KIGAM418 isolated from marine sediment.</title>
        <authorList>
            <person name="Seo M.-J."/>
            <person name="Cho E.-S."/>
            <person name="Hwang C.Y."/>
        </authorList>
    </citation>
    <scope>NUCLEOTIDE SEQUENCE</scope>
    <source>
        <strain evidence="1">KIGAM418</strain>
    </source>
</reference>
<evidence type="ECO:0000313" key="1">
    <source>
        <dbReference type="EMBL" id="MCK6259563.1"/>
    </source>
</evidence>
<dbReference type="RefSeq" id="WP_248254926.1">
    <property type="nucleotide sequence ID" value="NZ_JAIWJX010000004.1"/>
</dbReference>
<evidence type="ECO:0000313" key="2">
    <source>
        <dbReference type="Proteomes" id="UP001139011"/>
    </source>
</evidence>
<accession>A0A9X1XH52</accession>
<dbReference type="AlphaFoldDB" id="A0A9X1XH52"/>